<feature type="domain" description="Sodium/calcium exchanger membrane region" evidence="6">
    <location>
        <begin position="170"/>
        <end position="313"/>
    </location>
</feature>
<dbReference type="PANTHER" id="PTHR10846:SF8">
    <property type="entry name" value="INNER MEMBRANE PROTEIN YRBG"/>
    <property type="match status" value="1"/>
</dbReference>
<feature type="domain" description="Sodium/calcium exchanger membrane region" evidence="6">
    <location>
        <begin position="3"/>
        <end position="141"/>
    </location>
</feature>
<feature type="transmembrane region" description="Helical" evidence="5">
    <location>
        <begin position="76"/>
        <end position="94"/>
    </location>
</feature>
<dbReference type="OrthoDB" id="9794225at2"/>
<evidence type="ECO:0000256" key="4">
    <source>
        <dbReference type="ARBA" id="ARBA00023136"/>
    </source>
</evidence>
<dbReference type="NCBIfam" id="TIGR00367">
    <property type="entry name" value="calcium/sodium antiporter"/>
    <property type="match status" value="1"/>
</dbReference>
<dbReference type="InterPro" id="IPR004481">
    <property type="entry name" value="K/Na/Ca-exchanger"/>
</dbReference>
<comment type="caution">
    <text evidence="7">The sequence shown here is derived from an EMBL/GenBank/DDBJ whole genome shotgun (WGS) entry which is preliminary data.</text>
</comment>
<evidence type="ECO:0000256" key="1">
    <source>
        <dbReference type="ARBA" id="ARBA00004141"/>
    </source>
</evidence>
<dbReference type="Proteomes" id="UP000320176">
    <property type="component" value="Unassembled WGS sequence"/>
</dbReference>
<evidence type="ECO:0000259" key="6">
    <source>
        <dbReference type="Pfam" id="PF01699"/>
    </source>
</evidence>
<dbReference type="PANTHER" id="PTHR10846">
    <property type="entry name" value="SODIUM/POTASSIUM/CALCIUM EXCHANGER"/>
    <property type="match status" value="1"/>
</dbReference>
<feature type="transmembrane region" description="Helical" evidence="5">
    <location>
        <begin position="269"/>
        <end position="288"/>
    </location>
</feature>
<gene>
    <name evidence="7" type="primary">yrbG_2</name>
    <name evidence="7" type="ORF">Pla52n_66650</name>
</gene>
<dbReference type="GO" id="GO:0008273">
    <property type="term" value="F:calcium, potassium:sodium antiporter activity"/>
    <property type="evidence" value="ECO:0007669"/>
    <property type="project" value="TreeGrafter"/>
</dbReference>
<feature type="transmembrane region" description="Helical" evidence="5">
    <location>
        <begin position="235"/>
        <end position="257"/>
    </location>
</feature>
<keyword evidence="2 5" id="KW-0812">Transmembrane</keyword>
<proteinExistence type="predicted"/>
<accession>A0A5C5ZY72</accession>
<name>A0A5C5ZY72_9BACT</name>
<dbReference type="Gene3D" id="1.20.1420.30">
    <property type="entry name" value="NCX, central ion-binding region"/>
    <property type="match status" value="2"/>
</dbReference>
<feature type="transmembrane region" description="Helical" evidence="5">
    <location>
        <begin position="328"/>
        <end position="347"/>
    </location>
</feature>
<feature type="transmembrane region" description="Helical" evidence="5">
    <location>
        <begin position="164"/>
        <end position="184"/>
    </location>
</feature>
<evidence type="ECO:0000313" key="7">
    <source>
        <dbReference type="EMBL" id="TWT91253.1"/>
    </source>
</evidence>
<feature type="transmembrane region" description="Helical" evidence="5">
    <location>
        <begin position="124"/>
        <end position="143"/>
    </location>
</feature>
<evidence type="ECO:0000256" key="5">
    <source>
        <dbReference type="SAM" id="Phobius"/>
    </source>
</evidence>
<keyword evidence="4 5" id="KW-0472">Membrane</keyword>
<feature type="transmembrane region" description="Helical" evidence="5">
    <location>
        <begin position="300"/>
        <end position="322"/>
    </location>
</feature>
<dbReference type="Pfam" id="PF01699">
    <property type="entry name" value="Na_Ca_ex"/>
    <property type="match status" value="2"/>
</dbReference>
<comment type="subcellular location">
    <subcellularLocation>
        <location evidence="1">Membrane</location>
        <topology evidence="1">Multi-pass membrane protein</topology>
    </subcellularLocation>
</comment>
<keyword evidence="3 5" id="KW-1133">Transmembrane helix</keyword>
<keyword evidence="8" id="KW-1185">Reference proteome</keyword>
<feature type="transmembrane region" description="Helical" evidence="5">
    <location>
        <begin position="101"/>
        <end position="118"/>
    </location>
</feature>
<dbReference type="InterPro" id="IPR004837">
    <property type="entry name" value="NaCa_Exmemb"/>
</dbReference>
<protein>
    <submittedName>
        <fullName evidence="7">Inner membrane protein YrbG</fullName>
    </submittedName>
</protein>
<dbReference type="GO" id="GO:0006874">
    <property type="term" value="P:intracellular calcium ion homeostasis"/>
    <property type="evidence" value="ECO:0007669"/>
    <property type="project" value="TreeGrafter"/>
</dbReference>
<dbReference type="RefSeq" id="WP_146523556.1">
    <property type="nucleotide sequence ID" value="NZ_CP151726.1"/>
</dbReference>
<sequence length="362" mass="37554">MVYALLLLGLVVLVVGAEIIVRGAVSLAEIARVSPLVIGLTVVAFGTSAPELAVSTVSGLKGDSAIALGNVVGSNIFNVLLILGLSAVIVPLSVSAQLIRLDVPIMIIVSIAAWLAAVDGTIQRWEGVGMLLVFLTYTGWLVREGRRQVPDQSSETSESVSPRGMSVVVSLLQLAIGLGLLVWGAQLLVESATTIARSLGVSDIVIGLTIVAAGTSLPELATSVVAAFKGQRDIAVGNVVGSNVFNLLMVLATAAIVSNNGVPVAAETLRFDMVVMVSTALLCLPIFFSGAIVSRTEGAVMLTLFVSYTALLISGSLLMPWAGTAKSWFAYGVFPATCVAFGILGWLTRNRGDVDPVGQDHQ</sequence>
<organism evidence="7 8">
    <name type="scientific">Stieleria varia</name>
    <dbReference type="NCBI Taxonomy" id="2528005"/>
    <lineage>
        <taxon>Bacteria</taxon>
        <taxon>Pseudomonadati</taxon>
        <taxon>Planctomycetota</taxon>
        <taxon>Planctomycetia</taxon>
        <taxon>Pirellulales</taxon>
        <taxon>Pirellulaceae</taxon>
        <taxon>Stieleria</taxon>
    </lineage>
</organism>
<feature type="transmembrane region" description="Helical" evidence="5">
    <location>
        <begin position="204"/>
        <end position="228"/>
    </location>
</feature>
<evidence type="ECO:0000256" key="3">
    <source>
        <dbReference type="ARBA" id="ARBA00022989"/>
    </source>
</evidence>
<dbReference type="AlphaFoldDB" id="A0A5C5ZY72"/>
<dbReference type="GO" id="GO:0005886">
    <property type="term" value="C:plasma membrane"/>
    <property type="evidence" value="ECO:0007669"/>
    <property type="project" value="TreeGrafter"/>
</dbReference>
<reference evidence="7 8" key="1">
    <citation type="submission" date="2019-02" db="EMBL/GenBank/DDBJ databases">
        <title>Deep-cultivation of Planctomycetes and their phenomic and genomic characterization uncovers novel biology.</title>
        <authorList>
            <person name="Wiegand S."/>
            <person name="Jogler M."/>
            <person name="Boedeker C."/>
            <person name="Pinto D."/>
            <person name="Vollmers J."/>
            <person name="Rivas-Marin E."/>
            <person name="Kohn T."/>
            <person name="Peeters S.H."/>
            <person name="Heuer A."/>
            <person name="Rast P."/>
            <person name="Oberbeckmann S."/>
            <person name="Bunk B."/>
            <person name="Jeske O."/>
            <person name="Meyerdierks A."/>
            <person name="Storesund J.E."/>
            <person name="Kallscheuer N."/>
            <person name="Luecker S."/>
            <person name="Lage O.M."/>
            <person name="Pohl T."/>
            <person name="Merkel B.J."/>
            <person name="Hornburger P."/>
            <person name="Mueller R.-W."/>
            <person name="Bruemmer F."/>
            <person name="Labrenz M."/>
            <person name="Spormann A.M."/>
            <person name="Op Den Camp H."/>
            <person name="Overmann J."/>
            <person name="Amann R."/>
            <person name="Jetten M.S.M."/>
            <person name="Mascher T."/>
            <person name="Medema M.H."/>
            <person name="Devos D.P."/>
            <person name="Kaster A.-K."/>
            <person name="Ovreas L."/>
            <person name="Rohde M."/>
            <person name="Galperin M.Y."/>
            <person name="Jogler C."/>
        </authorList>
    </citation>
    <scope>NUCLEOTIDE SEQUENCE [LARGE SCALE GENOMIC DNA]</scope>
    <source>
        <strain evidence="7 8">Pla52n</strain>
    </source>
</reference>
<evidence type="ECO:0000256" key="2">
    <source>
        <dbReference type="ARBA" id="ARBA00022692"/>
    </source>
</evidence>
<dbReference type="EMBL" id="SJPN01000018">
    <property type="protein sequence ID" value="TWT91253.1"/>
    <property type="molecule type" value="Genomic_DNA"/>
</dbReference>
<dbReference type="InterPro" id="IPR044880">
    <property type="entry name" value="NCX_ion-bd_dom_sf"/>
</dbReference>
<evidence type="ECO:0000313" key="8">
    <source>
        <dbReference type="Proteomes" id="UP000320176"/>
    </source>
</evidence>
<dbReference type="GO" id="GO:0005262">
    <property type="term" value="F:calcium channel activity"/>
    <property type="evidence" value="ECO:0007669"/>
    <property type="project" value="TreeGrafter"/>
</dbReference>